<gene>
    <name evidence="1" type="ORF">CJ030_MR2G011250</name>
</gene>
<name>A0A6A1WE43_9ROSI</name>
<sequence>MISVDCWKDNCCSAFFRQKVEPLFPQQMFYIRLAMKIRKLVCIGESCSLNYLSNSYRLMTISNVFINGSSKEARLLLGHHCYVSSQGL</sequence>
<evidence type="ECO:0000313" key="1">
    <source>
        <dbReference type="EMBL" id="KAB1223525.1"/>
    </source>
</evidence>
<dbReference type="Proteomes" id="UP000516437">
    <property type="component" value="Chromosome 2"/>
</dbReference>
<reference evidence="1 2" key="1">
    <citation type="journal article" date="2019" name="Plant Biotechnol. J.">
        <title>The red bayberry genome and genetic basis of sex determination.</title>
        <authorList>
            <person name="Jia H.M."/>
            <person name="Jia H.J."/>
            <person name="Cai Q.L."/>
            <person name="Wang Y."/>
            <person name="Zhao H.B."/>
            <person name="Yang W.F."/>
            <person name="Wang G.Y."/>
            <person name="Li Y.H."/>
            <person name="Zhan D.L."/>
            <person name="Shen Y.T."/>
            <person name="Niu Q.F."/>
            <person name="Chang L."/>
            <person name="Qiu J."/>
            <person name="Zhao L."/>
            <person name="Xie H.B."/>
            <person name="Fu W.Y."/>
            <person name="Jin J."/>
            <person name="Li X.W."/>
            <person name="Jiao Y."/>
            <person name="Zhou C.C."/>
            <person name="Tu T."/>
            <person name="Chai C.Y."/>
            <person name="Gao J.L."/>
            <person name="Fan L.J."/>
            <person name="van de Weg E."/>
            <person name="Wang J.Y."/>
            <person name="Gao Z.S."/>
        </authorList>
    </citation>
    <scope>NUCLEOTIDE SEQUENCE [LARGE SCALE GENOMIC DNA]</scope>
    <source>
        <tissue evidence="1">Leaves</tissue>
    </source>
</reference>
<evidence type="ECO:0000313" key="2">
    <source>
        <dbReference type="Proteomes" id="UP000516437"/>
    </source>
</evidence>
<protein>
    <submittedName>
        <fullName evidence="1">Uncharacterized protein</fullName>
    </submittedName>
</protein>
<proteinExistence type="predicted"/>
<dbReference type="AlphaFoldDB" id="A0A6A1WE43"/>
<comment type="caution">
    <text evidence="1">The sequence shown here is derived from an EMBL/GenBank/DDBJ whole genome shotgun (WGS) entry which is preliminary data.</text>
</comment>
<organism evidence="1 2">
    <name type="scientific">Morella rubra</name>
    <name type="common">Chinese bayberry</name>
    <dbReference type="NCBI Taxonomy" id="262757"/>
    <lineage>
        <taxon>Eukaryota</taxon>
        <taxon>Viridiplantae</taxon>
        <taxon>Streptophyta</taxon>
        <taxon>Embryophyta</taxon>
        <taxon>Tracheophyta</taxon>
        <taxon>Spermatophyta</taxon>
        <taxon>Magnoliopsida</taxon>
        <taxon>eudicotyledons</taxon>
        <taxon>Gunneridae</taxon>
        <taxon>Pentapetalae</taxon>
        <taxon>rosids</taxon>
        <taxon>fabids</taxon>
        <taxon>Fagales</taxon>
        <taxon>Myricaceae</taxon>
        <taxon>Morella</taxon>
    </lineage>
</organism>
<dbReference type="EMBL" id="RXIC02000020">
    <property type="protein sequence ID" value="KAB1223525.1"/>
    <property type="molecule type" value="Genomic_DNA"/>
</dbReference>
<accession>A0A6A1WE43</accession>
<keyword evidence="2" id="KW-1185">Reference proteome</keyword>